<dbReference type="EMBL" id="HBUE01165454">
    <property type="protein sequence ID" value="CAG6512361.1"/>
    <property type="molecule type" value="Transcribed_RNA"/>
</dbReference>
<dbReference type="EMBL" id="HBUE01270744">
    <property type="protein sequence ID" value="CAG6563817.1"/>
    <property type="molecule type" value="Transcribed_RNA"/>
</dbReference>
<sequence>MRVRTSKVTDHKTCFSMLIKQINSAPMDIMVQLETYQRQTGAPKLGAEQKIPTGASGEGRPKRQRPTHQGPGGCGTRWRGRAQRRTTLFTSRDGWDSSVGWL</sequence>
<dbReference type="AlphaFoldDB" id="A0A8D8J5Y0"/>
<dbReference type="EMBL" id="HBUE01021380">
    <property type="protein sequence ID" value="CAG6452821.1"/>
    <property type="molecule type" value="Transcribed_RNA"/>
</dbReference>
<name>A0A8D8J5Y0_CULPI</name>
<proteinExistence type="predicted"/>
<feature type="region of interest" description="Disordered" evidence="1">
    <location>
        <begin position="41"/>
        <end position="102"/>
    </location>
</feature>
<accession>A0A8D8J5Y0</accession>
<reference evidence="2" key="1">
    <citation type="submission" date="2021-05" db="EMBL/GenBank/DDBJ databases">
        <authorList>
            <person name="Alioto T."/>
            <person name="Alioto T."/>
            <person name="Gomez Garrido J."/>
        </authorList>
    </citation>
    <scope>NUCLEOTIDE SEQUENCE</scope>
</reference>
<dbReference type="EMBL" id="HBUE01165456">
    <property type="protein sequence ID" value="CAG6512364.1"/>
    <property type="molecule type" value="Transcribed_RNA"/>
</dbReference>
<protein>
    <submittedName>
        <fullName evidence="2">(northern house mosquito) hypothetical protein</fullName>
    </submittedName>
</protein>
<evidence type="ECO:0000313" key="2">
    <source>
        <dbReference type="EMBL" id="CAG6563817.1"/>
    </source>
</evidence>
<dbReference type="EMBL" id="HBUE01270742">
    <property type="protein sequence ID" value="CAG6563814.1"/>
    <property type="molecule type" value="Transcribed_RNA"/>
</dbReference>
<evidence type="ECO:0000256" key="1">
    <source>
        <dbReference type="SAM" id="MobiDB-lite"/>
    </source>
</evidence>
<organism evidence="2">
    <name type="scientific">Culex pipiens</name>
    <name type="common">House mosquito</name>
    <dbReference type="NCBI Taxonomy" id="7175"/>
    <lineage>
        <taxon>Eukaryota</taxon>
        <taxon>Metazoa</taxon>
        <taxon>Ecdysozoa</taxon>
        <taxon>Arthropoda</taxon>
        <taxon>Hexapoda</taxon>
        <taxon>Insecta</taxon>
        <taxon>Pterygota</taxon>
        <taxon>Neoptera</taxon>
        <taxon>Endopterygota</taxon>
        <taxon>Diptera</taxon>
        <taxon>Nematocera</taxon>
        <taxon>Culicoidea</taxon>
        <taxon>Culicidae</taxon>
        <taxon>Culicinae</taxon>
        <taxon>Culicini</taxon>
        <taxon>Culex</taxon>
        <taxon>Culex</taxon>
    </lineage>
</organism>